<evidence type="ECO:0000313" key="3">
    <source>
        <dbReference type="Proteomes" id="UP000186857"/>
    </source>
</evidence>
<accession>A0A1Q8V609</accession>
<dbReference type="AlphaFoldDB" id="A0A1Q8V609"/>
<dbReference type="InterPro" id="IPR036388">
    <property type="entry name" value="WH-like_DNA-bd_sf"/>
</dbReference>
<feature type="domain" description="Transcription regulator PadR N-terminal" evidence="1">
    <location>
        <begin position="10"/>
        <end position="82"/>
    </location>
</feature>
<gene>
    <name evidence="2" type="ORF">BKH29_10340</name>
</gene>
<evidence type="ECO:0000313" key="2">
    <source>
        <dbReference type="EMBL" id="OLO43488.1"/>
    </source>
</evidence>
<name>A0A1Q8V609_9ACTO</name>
<dbReference type="RefSeq" id="WP_075377340.1">
    <property type="nucleotide sequence ID" value="NZ_MSKJ01000025.1"/>
</dbReference>
<dbReference type="InterPro" id="IPR005149">
    <property type="entry name" value="Tscrpt_reg_PadR_N"/>
</dbReference>
<protein>
    <submittedName>
        <fullName evidence="2">PadR family transcriptional regulator</fullName>
    </submittedName>
</protein>
<sequence length="115" mass="12784">MSLSSSAFWILTSLANGRRHGYQILRETALLSDGAARLKPTTLYATLERLESKDLIRSDGQEVVDGRARRYYRITETGIDLLTAETRALERSVRAARAGLSAARPRPHTARWGVA</sequence>
<dbReference type="OrthoDB" id="122286at2"/>
<reference evidence="2 3" key="1">
    <citation type="submission" date="2016-12" db="EMBL/GenBank/DDBJ databases">
        <title>Genomic Comparison of strains in the 'Actinomyces naeslundii' Group.</title>
        <authorList>
            <person name="Mughal S.R."/>
            <person name="Do T."/>
            <person name="Gilbert S.C."/>
            <person name="Witherden E.A."/>
            <person name="Didelot X."/>
            <person name="Beighton D."/>
        </authorList>
    </citation>
    <scope>NUCLEOTIDE SEQUENCE [LARGE SCALE GENOMIC DNA]</scope>
    <source>
        <strain evidence="2 3">CCUG 33920</strain>
    </source>
</reference>
<dbReference type="EMBL" id="MSKJ01000025">
    <property type="protein sequence ID" value="OLO43488.1"/>
    <property type="molecule type" value="Genomic_DNA"/>
</dbReference>
<dbReference type="PANTHER" id="PTHR33169">
    <property type="entry name" value="PADR-FAMILY TRANSCRIPTIONAL REGULATOR"/>
    <property type="match status" value="1"/>
</dbReference>
<dbReference type="Pfam" id="PF03551">
    <property type="entry name" value="PadR"/>
    <property type="match status" value="1"/>
</dbReference>
<organism evidence="2 3">
    <name type="scientific">Actinomyces oris</name>
    <dbReference type="NCBI Taxonomy" id="544580"/>
    <lineage>
        <taxon>Bacteria</taxon>
        <taxon>Bacillati</taxon>
        <taxon>Actinomycetota</taxon>
        <taxon>Actinomycetes</taxon>
        <taxon>Actinomycetales</taxon>
        <taxon>Actinomycetaceae</taxon>
        <taxon>Actinomyces</taxon>
    </lineage>
</organism>
<dbReference type="InterPro" id="IPR036390">
    <property type="entry name" value="WH_DNA-bd_sf"/>
</dbReference>
<dbReference type="Proteomes" id="UP000186857">
    <property type="component" value="Unassembled WGS sequence"/>
</dbReference>
<evidence type="ECO:0000259" key="1">
    <source>
        <dbReference type="Pfam" id="PF03551"/>
    </source>
</evidence>
<dbReference type="InterPro" id="IPR052509">
    <property type="entry name" value="Metal_resp_DNA-bind_regulator"/>
</dbReference>
<dbReference type="Gene3D" id="1.10.10.10">
    <property type="entry name" value="Winged helix-like DNA-binding domain superfamily/Winged helix DNA-binding domain"/>
    <property type="match status" value="1"/>
</dbReference>
<comment type="caution">
    <text evidence="2">The sequence shown here is derived from an EMBL/GenBank/DDBJ whole genome shotgun (WGS) entry which is preliminary data.</text>
</comment>
<dbReference type="SUPFAM" id="SSF46785">
    <property type="entry name" value="Winged helix' DNA-binding domain"/>
    <property type="match status" value="1"/>
</dbReference>
<proteinExistence type="predicted"/>
<dbReference type="PANTHER" id="PTHR33169:SF13">
    <property type="entry name" value="PADR-FAMILY TRANSCRIPTIONAL REGULATOR"/>
    <property type="match status" value="1"/>
</dbReference>